<accession>A0A024U801</accession>
<gene>
    <name evidence="2" type="ORF">H310_05905</name>
</gene>
<dbReference type="OrthoDB" id="70438at2759"/>
<feature type="compositionally biased region" description="Low complexity" evidence="1">
    <location>
        <begin position="197"/>
        <end position="222"/>
    </location>
</feature>
<evidence type="ECO:0000256" key="1">
    <source>
        <dbReference type="SAM" id="MobiDB-lite"/>
    </source>
</evidence>
<dbReference type="EMBL" id="KI913961">
    <property type="protein sequence ID" value="ETW02379.1"/>
    <property type="molecule type" value="Genomic_DNA"/>
</dbReference>
<organism evidence="2">
    <name type="scientific">Aphanomyces invadans</name>
    <dbReference type="NCBI Taxonomy" id="157072"/>
    <lineage>
        <taxon>Eukaryota</taxon>
        <taxon>Sar</taxon>
        <taxon>Stramenopiles</taxon>
        <taxon>Oomycota</taxon>
        <taxon>Saprolegniomycetes</taxon>
        <taxon>Saprolegniales</taxon>
        <taxon>Verrucalvaceae</taxon>
        <taxon>Aphanomyces</taxon>
    </lineage>
</organism>
<feature type="compositionally biased region" description="Low complexity" evidence="1">
    <location>
        <begin position="235"/>
        <end position="250"/>
    </location>
</feature>
<sequence length="437" mass="46693">MGNTCMSAKYAKQRLPKASHTDDDDGSFTRDKPMISTTFSDPLESNHAPPPARTSLLKEYPPHPHTMNESSVADAIRCLRDSADLKTLSTLAAVTHQPGPTRKFSLLTSDLPDNLPRPSARLFKLSPDTVAPSSCPFPLSAVVVQSPDRTPPCTTHVTSHANLRDIEASSHDTIRQTKENLDLLRQIQAMHDEAARLSRTSSSVSDQSSKMSASSDARSNSSTILHQVPITQPVRRSSATSSSGASARASVINAAPSEPRSPSFGISTAPIVVSPAPSVALDDRSSSLFVVGGADHVNRYSVGDRSSGGIPMLSERGEEAIEGHKPSICFSSPRSSCPVIDTDMTRDDSFVCSPSSRSIASPTSNPSHSFSMSPRANSFNFAVRPTALSLESLRFTQTSVDFGRDTAAFGMRDTSASFGGAFRDTRSSMAFDVGLYL</sequence>
<feature type="region of interest" description="Disordered" evidence="1">
    <location>
        <begin position="1"/>
        <end position="69"/>
    </location>
</feature>
<feature type="region of interest" description="Disordered" evidence="1">
    <location>
        <begin position="194"/>
        <end position="263"/>
    </location>
</feature>
<proteinExistence type="predicted"/>
<dbReference type="AlphaFoldDB" id="A0A024U801"/>
<protein>
    <submittedName>
        <fullName evidence="2">Uncharacterized protein</fullName>
    </submittedName>
</protein>
<dbReference type="VEuPathDB" id="FungiDB:H310_05905"/>
<reference evidence="2" key="1">
    <citation type="submission" date="2013-12" db="EMBL/GenBank/DDBJ databases">
        <title>The Genome Sequence of Aphanomyces invadans NJM9701.</title>
        <authorList>
            <consortium name="The Broad Institute Genomics Platform"/>
            <person name="Russ C."/>
            <person name="Tyler B."/>
            <person name="van West P."/>
            <person name="Dieguez-Uribeondo J."/>
            <person name="Young S.K."/>
            <person name="Zeng Q."/>
            <person name="Gargeya S."/>
            <person name="Fitzgerald M."/>
            <person name="Abouelleil A."/>
            <person name="Alvarado L."/>
            <person name="Chapman S.B."/>
            <person name="Gainer-Dewar J."/>
            <person name="Goldberg J."/>
            <person name="Griggs A."/>
            <person name="Gujja S."/>
            <person name="Hansen M."/>
            <person name="Howarth C."/>
            <person name="Imamovic A."/>
            <person name="Ireland A."/>
            <person name="Larimer J."/>
            <person name="McCowan C."/>
            <person name="Murphy C."/>
            <person name="Pearson M."/>
            <person name="Poon T.W."/>
            <person name="Priest M."/>
            <person name="Roberts A."/>
            <person name="Saif S."/>
            <person name="Shea T."/>
            <person name="Sykes S."/>
            <person name="Wortman J."/>
            <person name="Nusbaum C."/>
            <person name="Birren B."/>
        </authorList>
    </citation>
    <scope>NUCLEOTIDE SEQUENCE [LARGE SCALE GENOMIC DNA]</scope>
    <source>
        <strain evidence="2">NJM9701</strain>
    </source>
</reference>
<dbReference type="RefSeq" id="XP_008868984.1">
    <property type="nucleotide sequence ID" value="XM_008870762.1"/>
</dbReference>
<evidence type="ECO:0000313" key="2">
    <source>
        <dbReference type="EMBL" id="ETW02379.1"/>
    </source>
</evidence>
<name>A0A024U801_9STRA</name>
<dbReference type="GeneID" id="20082955"/>